<dbReference type="RefSeq" id="WP_349280596.1">
    <property type="nucleotide sequence ID" value="NZ_CBCSCU010000021.1"/>
</dbReference>
<dbReference type="GO" id="GO:0016874">
    <property type="term" value="F:ligase activity"/>
    <property type="evidence" value="ECO:0007669"/>
    <property type="project" value="UniProtKB-KW"/>
</dbReference>
<protein>
    <submittedName>
        <fullName evidence="3">N-acetyl sugar amidotransferase</fullName>
    </submittedName>
</protein>
<dbReference type="NCBIfam" id="TIGR03573">
    <property type="entry name" value="WbuX"/>
    <property type="match status" value="1"/>
</dbReference>
<keyword evidence="1" id="KW-0436">Ligase</keyword>
<dbReference type="InterPro" id="IPR020022">
    <property type="entry name" value="N-acetyl_sugar_amidoTrfase"/>
</dbReference>
<dbReference type="Pfam" id="PF02540">
    <property type="entry name" value="NAD_synthase"/>
    <property type="match status" value="1"/>
</dbReference>
<dbReference type="AlphaFoldDB" id="A0AAU7LWD7"/>
<accession>A0AAU7LWD7</accession>
<dbReference type="InterPro" id="IPR022310">
    <property type="entry name" value="NAD/GMP_synthase"/>
</dbReference>
<dbReference type="SUPFAM" id="SSF52402">
    <property type="entry name" value="Adenine nucleotide alpha hydrolases-like"/>
    <property type="match status" value="1"/>
</dbReference>
<reference evidence="3" key="1">
    <citation type="submission" date="2024-05" db="EMBL/GenBank/DDBJ databases">
        <authorList>
            <person name="Bunk B."/>
            <person name="Swiderski J."/>
            <person name="Sproer C."/>
            <person name="Thiel V."/>
        </authorList>
    </citation>
    <scope>NUCLEOTIDE SEQUENCE</scope>
    <source>
        <strain evidence="3">DSM 17735</strain>
    </source>
</reference>
<evidence type="ECO:0000259" key="2">
    <source>
        <dbReference type="Pfam" id="PF02540"/>
    </source>
</evidence>
<name>A0AAU7LWD7_9BURK</name>
<gene>
    <name evidence="3" type="ORF">ABLV49_05335</name>
</gene>
<organism evidence="3">
    <name type="scientific">Polaromonas hydrogenivorans</name>
    <dbReference type="NCBI Taxonomy" id="335476"/>
    <lineage>
        <taxon>Bacteria</taxon>
        <taxon>Pseudomonadati</taxon>
        <taxon>Pseudomonadota</taxon>
        <taxon>Betaproteobacteria</taxon>
        <taxon>Burkholderiales</taxon>
        <taxon>Comamonadaceae</taxon>
        <taxon>Polaromonas</taxon>
    </lineage>
</organism>
<dbReference type="Gene3D" id="3.40.50.620">
    <property type="entry name" value="HUPs"/>
    <property type="match status" value="1"/>
</dbReference>
<feature type="domain" description="NAD/GMP synthase" evidence="2">
    <location>
        <begin position="79"/>
        <end position="140"/>
    </location>
</feature>
<sequence>MNYRENLHTDILHKHPHQECVRCVMDTSDPWIEFDEHGVCNHCKMYDSYIAELGTPDEKMSELNSLVAHLKNAGKGKEYDCIMGLSGGVDSSYLAWYAVKQLGLRPLAVHVDAGWNSELAVNNIQNIVQRLNLDLHTVVMDWEEIKDLQQAYFRSGTANLDVPQDHAFIASLYREARKYGIKDILSGGNMQTESILPAAWGYDAGDPKSLLAIHKKFGKHQLKHFPIHSTFDKLIYYPLIRKMRTHRPLEWIDYNKFAAKKILMKELGWRDYGGKHYESVFTKFFQAHYLPAKFGYDKRKAHLASLVVSGQMTKEEAKIELEFPLYNPIELNEDKIFWTKKLGLNMLEYERIMAESPRFYSDYPSNDNLYKWMRKNLHFLSGIYKKFR</sequence>
<proteinExistence type="predicted"/>
<evidence type="ECO:0000313" key="3">
    <source>
        <dbReference type="EMBL" id="XBP71228.1"/>
    </source>
</evidence>
<dbReference type="EMBL" id="CP157675">
    <property type="protein sequence ID" value="XBP71228.1"/>
    <property type="molecule type" value="Genomic_DNA"/>
</dbReference>
<dbReference type="GO" id="GO:0006163">
    <property type="term" value="P:purine nucleotide metabolic process"/>
    <property type="evidence" value="ECO:0007669"/>
    <property type="project" value="UniProtKB-ARBA"/>
</dbReference>
<evidence type="ECO:0000256" key="1">
    <source>
        <dbReference type="ARBA" id="ARBA00022598"/>
    </source>
</evidence>
<dbReference type="InterPro" id="IPR014729">
    <property type="entry name" value="Rossmann-like_a/b/a_fold"/>
</dbReference>